<gene>
    <name evidence="1" type="ORF">EYF80_022138</name>
</gene>
<evidence type="ECO:0000313" key="1">
    <source>
        <dbReference type="EMBL" id="TNN67674.1"/>
    </source>
</evidence>
<protein>
    <submittedName>
        <fullName evidence="1">Uncharacterized protein</fullName>
    </submittedName>
</protein>
<sequence length="71" mass="7678">MSYWVQEVLPLLRRAIVRADADHAPGEAGQVAHLVVQDPAPPLGHVGETPGGLLHQVGFNRLQPHEETSPN</sequence>
<evidence type="ECO:0000313" key="2">
    <source>
        <dbReference type="Proteomes" id="UP000314294"/>
    </source>
</evidence>
<keyword evidence="2" id="KW-1185">Reference proteome</keyword>
<comment type="caution">
    <text evidence="1">The sequence shown here is derived from an EMBL/GenBank/DDBJ whole genome shotgun (WGS) entry which is preliminary data.</text>
</comment>
<dbReference type="Proteomes" id="UP000314294">
    <property type="component" value="Unassembled WGS sequence"/>
</dbReference>
<reference evidence="1 2" key="1">
    <citation type="submission" date="2019-03" db="EMBL/GenBank/DDBJ databases">
        <title>First draft genome of Liparis tanakae, snailfish: a comprehensive survey of snailfish specific genes.</title>
        <authorList>
            <person name="Kim W."/>
            <person name="Song I."/>
            <person name="Jeong J.-H."/>
            <person name="Kim D."/>
            <person name="Kim S."/>
            <person name="Ryu S."/>
            <person name="Song J.Y."/>
            <person name="Lee S.K."/>
        </authorList>
    </citation>
    <scope>NUCLEOTIDE SEQUENCE [LARGE SCALE GENOMIC DNA]</scope>
    <source>
        <tissue evidence="1">Muscle</tissue>
    </source>
</reference>
<proteinExistence type="predicted"/>
<dbReference type="EMBL" id="SRLO01000200">
    <property type="protein sequence ID" value="TNN67674.1"/>
    <property type="molecule type" value="Genomic_DNA"/>
</dbReference>
<organism evidence="1 2">
    <name type="scientific">Liparis tanakae</name>
    <name type="common">Tanaka's snailfish</name>
    <dbReference type="NCBI Taxonomy" id="230148"/>
    <lineage>
        <taxon>Eukaryota</taxon>
        <taxon>Metazoa</taxon>
        <taxon>Chordata</taxon>
        <taxon>Craniata</taxon>
        <taxon>Vertebrata</taxon>
        <taxon>Euteleostomi</taxon>
        <taxon>Actinopterygii</taxon>
        <taxon>Neopterygii</taxon>
        <taxon>Teleostei</taxon>
        <taxon>Neoteleostei</taxon>
        <taxon>Acanthomorphata</taxon>
        <taxon>Eupercaria</taxon>
        <taxon>Perciformes</taxon>
        <taxon>Cottioidei</taxon>
        <taxon>Cottales</taxon>
        <taxon>Liparidae</taxon>
        <taxon>Liparis</taxon>
    </lineage>
</organism>
<name>A0A4Z2HRP8_9TELE</name>
<dbReference type="AlphaFoldDB" id="A0A4Z2HRP8"/>
<accession>A0A4Z2HRP8</accession>